<evidence type="ECO:0000313" key="2">
    <source>
        <dbReference type="EMBL" id="GAA4312203.1"/>
    </source>
</evidence>
<reference evidence="3" key="1">
    <citation type="journal article" date="2019" name="Int. J. Syst. Evol. Microbiol.">
        <title>The Global Catalogue of Microorganisms (GCM) 10K type strain sequencing project: providing services to taxonomists for standard genome sequencing and annotation.</title>
        <authorList>
            <consortium name="The Broad Institute Genomics Platform"/>
            <consortium name="The Broad Institute Genome Sequencing Center for Infectious Disease"/>
            <person name="Wu L."/>
            <person name="Ma J."/>
        </authorList>
    </citation>
    <scope>NUCLEOTIDE SEQUENCE [LARGE SCALE GENOMIC DNA]</scope>
    <source>
        <strain evidence="3">JCM 17917</strain>
    </source>
</reference>
<comment type="caution">
    <text evidence="2">The sequence shown here is derived from an EMBL/GenBank/DDBJ whole genome shotgun (WGS) entry which is preliminary data.</text>
</comment>
<evidence type="ECO:0000313" key="3">
    <source>
        <dbReference type="Proteomes" id="UP001501844"/>
    </source>
</evidence>
<keyword evidence="1" id="KW-0732">Signal</keyword>
<dbReference type="EMBL" id="BAABGX010000003">
    <property type="protein sequence ID" value="GAA4312203.1"/>
    <property type="molecule type" value="Genomic_DNA"/>
</dbReference>
<proteinExistence type="predicted"/>
<name>A0ABP8FW28_9BACT</name>
<dbReference type="Proteomes" id="UP001501844">
    <property type="component" value="Unassembled WGS sequence"/>
</dbReference>
<feature type="chain" id="PRO_5047245073" evidence="1">
    <location>
        <begin position="23"/>
        <end position="225"/>
    </location>
</feature>
<feature type="signal peptide" evidence="1">
    <location>
        <begin position="1"/>
        <end position="22"/>
    </location>
</feature>
<gene>
    <name evidence="2" type="ORF">GCM10023183_31160</name>
</gene>
<organism evidence="2 3">
    <name type="scientific">Nibribacter koreensis</name>
    <dbReference type="NCBI Taxonomy" id="1084519"/>
    <lineage>
        <taxon>Bacteria</taxon>
        <taxon>Pseudomonadati</taxon>
        <taxon>Bacteroidota</taxon>
        <taxon>Cytophagia</taxon>
        <taxon>Cytophagales</taxon>
        <taxon>Hymenobacteraceae</taxon>
        <taxon>Nibribacter</taxon>
    </lineage>
</organism>
<sequence length="225" mass="25482">MRNMKSSSLFLVAALCLIFNHAYPQSHQPFIVTYDTYPFDFPLKHMVVRQHQEVACHDFLKITQITNGYLDSLQHNPEEGFILYIVPTAPGPVTVKAICTIIESGRKHLSEVIATFKALAPPLIEVELPKQNILASKLIKFQLFNSQTGELAENRYQISQYFDVKVFDKKHQLVGIIPMQSGSPISLKFGNKIKFKKGFTLLFTLPIGDEVTGVLFNSREIKLTL</sequence>
<protein>
    <submittedName>
        <fullName evidence="2">Uncharacterized protein</fullName>
    </submittedName>
</protein>
<evidence type="ECO:0000256" key="1">
    <source>
        <dbReference type="SAM" id="SignalP"/>
    </source>
</evidence>
<accession>A0ABP8FW28</accession>
<keyword evidence="3" id="KW-1185">Reference proteome</keyword>